<evidence type="ECO:0000313" key="1">
    <source>
        <dbReference type="EMBL" id="KKL60156.1"/>
    </source>
</evidence>
<reference evidence="1" key="1">
    <citation type="journal article" date="2015" name="Nature">
        <title>Complex archaea that bridge the gap between prokaryotes and eukaryotes.</title>
        <authorList>
            <person name="Spang A."/>
            <person name="Saw J.H."/>
            <person name="Jorgensen S.L."/>
            <person name="Zaremba-Niedzwiedzka K."/>
            <person name="Martijn J."/>
            <person name="Lind A.E."/>
            <person name="van Eijk R."/>
            <person name="Schleper C."/>
            <person name="Guy L."/>
            <person name="Ettema T.J."/>
        </authorList>
    </citation>
    <scope>NUCLEOTIDE SEQUENCE</scope>
</reference>
<dbReference type="AlphaFoldDB" id="A0A0F9E214"/>
<comment type="caution">
    <text evidence="1">The sequence shown here is derived from an EMBL/GenBank/DDBJ whole genome shotgun (WGS) entry which is preliminary data.</text>
</comment>
<feature type="non-terminal residue" evidence="1">
    <location>
        <position position="1"/>
    </location>
</feature>
<organism evidence="1">
    <name type="scientific">marine sediment metagenome</name>
    <dbReference type="NCBI Taxonomy" id="412755"/>
    <lineage>
        <taxon>unclassified sequences</taxon>
        <taxon>metagenomes</taxon>
        <taxon>ecological metagenomes</taxon>
    </lineage>
</organism>
<accession>A0A0F9E214</accession>
<sequence length="53" mass="5535">GPSFQYGTGTTYAVIETTKQAGMSLDFYGLTSETWLVGSHTSDDALLGLATSS</sequence>
<name>A0A0F9E214_9ZZZZ</name>
<protein>
    <submittedName>
        <fullName evidence="1">Uncharacterized protein</fullName>
    </submittedName>
</protein>
<dbReference type="EMBL" id="LAZR01029245">
    <property type="protein sequence ID" value="KKL60156.1"/>
    <property type="molecule type" value="Genomic_DNA"/>
</dbReference>
<proteinExistence type="predicted"/>
<gene>
    <name evidence="1" type="ORF">LCGC14_2208090</name>
</gene>